<dbReference type="EMBL" id="KZ308884">
    <property type="protein sequence ID" value="KAG8235177.1"/>
    <property type="molecule type" value="Genomic_DNA"/>
</dbReference>
<keyword evidence="3" id="KW-1185">Reference proteome</keyword>
<evidence type="ECO:0000313" key="2">
    <source>
        <dbReference type="EMBL" id="KAG8235177.1"/>
    </source>
</evidence>
<accession>A0A8K0P6R8</accession>
<comment type="caution">
    <text evidence="2">The sequence shown here is derived from an EMBL/GenBank/DDBJ whole genome shotgun (WGS) entry which is preliminary data.</text>
</comment>
<reference evidence="2" key="1">
    <citation type="submission" date="2013-04" db="EMBL/GenBank/DDBJ databases">
        <authorList>
            <person name="Qu J."/>
            <person name="Murali S.C."/>
            <person name="Bandaranaike D."/>
            <person name="Bellair M."/>
            <person name="Blankenburg K."/>
            <person name="Chao H."/>
            <person name="Dinh H."/>
            <person name="Doddapaneni H."/>
            <person name="Downs B."/>
            <person name="Dugan-Rocha S."/>
            <person name="Elkadiri S."/>
            <person name="Gnanaolivu R.D."/>
            <person name="Hernandez B."/>
            <person name="Javaid M."/>
            <person name="Jayaseelan J.C."/>
            <person name="Lee S."/>
            <person name="Li M."/>
            <person name="Ming W."/>
            <person name="Munidasa M."/>
            <person name="Muniz J."/>
            <person name="Nguyen L."/>
            <person name="Ongeri F."/>
            <person name="Osuji N."/>
            <person name="Pu L.-L."/>
            <person name="Puazo M."/>
            <person name="Qu C."/>
            <person name="Quiroz J."/>
            <person name="Raj R."/>
            <person name="Weissenberger G."/>
            <person name="Xin Y."/>
            <person name="Zou X."/>
            <person name="Han Y."/>
            <person name="Richards S."/>
            <person name="Worley K."/>
            <person name="Muzny D."/>
            <person name="Gibbs R."/>
        </authorList>
    </citation>
    <scope>NUCLEOTIDE SEQUENCE</scope>
    <source>
        <strain evidence="2">Sampled in the wild</strain>
    </source>
</reference>
<dbReference type="Pfam" id="PF11838">
    <property type="entry name" value="ERAP1_C"/>
    <property type="match status" value="1"/>
</dbReference>
<proteinExistence type="predicted"/>
<gene>
    <name evidence="2" type="ORF">J437_LFUL015483</name>
</gene>
<name>A0A8K0P6R8_LADFU</name>
<reference evidence="2" key="2">
    <citation type="submission" date="2017-10" db="EMBL/GenBank/DDBJ databases">
        <title>Ladona fulva Genome sequencing and assembly.</title>
        <authorList>
            <person name="Murali S."/>
            <person name="Richards S."/>
            <person name="Bandaranaike D."/>
            <person name="Bellair M."/>
            <person name="Blankenburg K."/>
            <person name="Chao H."/>
            <person name="Dinh H."/>
            <person name="Doddapaneni H."/>
            <person name="Dugan-Rocha S."/>
            <person name="Elkadiri S."/>
            <person name="Gnanaolivu R."/>
            <person name="Hernandez B."/>
            <person name="Skinner E."/>
            <person name="Javaid M."/>
            <person name="Lee S."/>
            <person name="Li M."/>
            <person name="Ming W."/>
            <person name="Munidasa M."/>
            <person name="Muniz J."/>
            <person name="Nguyen L."/>
            <person name="Hughes D."/>
            <person name="Osuji N."/>
            <person name="Pu L.-L."/>
            <person name="Puazo M."/>
            <person name="Qu C."/>
            <person name="Quiroz J."/>
            <person name="Raj R."/>
            <person name="Weissenberger G."/>
            <person name="Xin Y."/>
            <person name="Zou X."/>
            <person name="Han Y."/>
            <person name="Worley K."/>
            <person name="Muzny D."/>
            <person name="Gibbs R."/>
        </authorList>
    </citation>
    <scope>NUCLEOTIDE SEQUENCE</scope>
    <source>
        <strain evidence="2">Sampled in the wild</strain>
    </source>
</reference>
<dbReference type="InterPro" id="IPR024571">
    <property type="entry name" value="ERAP1-like_C_dom"/>
</dbReference>
<feature type="domain" description="ERAP1-like C-terminal" evidence="1">
    <location>
        <begin position="13"/>
        <end position="73"/>
    </location>
</feature>
<sequence>MPHLRKYSLWWNRVAPDLREVVFCNGIRYGSTSEWEFAWQRCLNSNASTERDFLLDSLGCTREIPLLEKQWKLRNFRWYPSVTLIRSFHYITFEVASNN</sequence>
<dbReference type="Gene3D" id="1.25.50.20">
    <property type="match status" value="1"/>
</dbReference>
<dbReference type="OrthoDB" id="510539at2759"/>
<protein>
    <recommendedName>
        <fullName evidence="1">ERAP1-like C-terminal domain-containing protein</fullName>
    </recommendedName>
</protein>
<dbReference type="Proteomes" id="UP000792457">
    <property type="component" value="Unassembled WGS sequence"/>
</dbReference>
<evidence type="ECO:0000313" key="3">
    <source>
        <dbReference type="Proteomes" id="UP000792457"/>
    </source>
</evidence>
<organism evidence="2 3">
    <name type="scientific">Ladona fulva</name>
    <name type="common">Scarce chaser dragonfly</name>
    <name type="synonym">Libellula fulva</name>
    <dbReference type="NCBI Taxonomy" id="123851"/>
    <lineage>
        <taxon>Eukaryota</taxon>
        <taxon>Metazoa</taxon>
        <taxon>Ecdysozoa</taxon>
        <taxon>Arthropoda</taxon>
        <taxon>Hexapoda</taxon>
        <taxon>Insecta</taxon>
        <taxon>Pterygota</taxon>
        <taxon>Palaeoptera</taxon>
        <taxon>Odonata</taxon>
        <taxon>Epiprocta</taxon>
        <taxon>Anisoptera</taxon>
        <taxon>Libelluloidea</taxon>
        <taxon>Libellulidae</taxon>
        <taxon>Ladona</taxon>
    </lineage>
</organism>
<evidence type="ECO:0000259" key="1">
    <source>
        <dbReference type="Pfam" id="PF11838"/>
    </source>
</evidence>
<dbReference type="AlphaFoldDB" id="A0A8K0P6R8"/>